<sequence length="480" mass="54311">SSYRTARAGVSAVAHQLLKNEFEFEYQTKVDGEILLHLYERFGIEKMASMLDGVFAFILLDTANRKVLLGRDTYGVRPLFRLLTDDGFLAVCSEAKGLLDLKTSMSTPAKITAFLPGHFEVFDLKLTGKVESVQMDRFHCCTEEPKHAAYNILEGLGTGFELETVKSNIRILFESAVKKRLMAHRRIGCLLSGGLDSSLVAATLVKLAKEEQLPYPIQTFSIGAEDSPDVAAARKVAAHIGSEHHEVNFTPEEGICALEEVIVHLESYDITTVRASVGLYKYKKYKKTNACLLSLLNQAPSPKAAAEDSVRLLKELYLFDVLRADRTTAAHGLELRVPFLDHRFTAYYLSLPEEMRVPKDGVEKHLLREAFKGLNLIPDEILWRRKEAFSDGMTSIKKSWYSSLQEHIESEVNDSQLEKASVQFPSNPPTTKEGFFIRQIFEKHYPGRCEWTPHYWMPRWIKATDPSARTLSIYKPNKDQ</sequence>
<dbReference type="Pfam" id="PF00733">
    <property type="entry name" value="Asn_synthase"/>
    <property type="match status" value="2"/>
</dbReference>
<dbReference type="Gene3D" id="3.40.50.620">
    <property type="entry name" value="HUPs"/>
    <property type="match status" value="1"/>
</dbReference>
<feature type="binding site" evidence="12">
    <location>
        <position position="31"/>
    </location>
    <ligand>
        <name>L-glutamine</name>
        <dbReference type="ChEBI" id="CHEBI:58359"/>
    </ligand>
</feature>
<dbReference type="Gene3D" id="3.60.20.10">
    <property type="entry name" value="Glutamine Phosphoribosylpyrophosphate, subunit 1, domain 1"/>
    <property type="match status" value="1"/>
</dbReference>
<organism evidence="14 15">
    <name type="scientific">Sinocyclocheilus grahami</name>
    <name type="common">Dianchi golden-line fish</name>
    <name type="synonym">Barbus grahami</name>
    <dbReference type="NCBI Taxonomy" id="75366"/>
    <lineage>
        <taxon>Eukaryota</taxon>
        <taxon>Metazoa</taxon>
        <taxon>Chordata</taxon>
        <taxon>Craniata</taxon>
        <taxon>Vertebrata</taxon>
        <taxon>Euteleostomi</taxon>
        <taxon>Actinopterygii</taxon>
        <taxon>Neopterygii</taxon>
        <taxon>Teleostei</taxon>
        <taxon>Ostariophysi</taxon>
        <taxon>Cypriniformes</taxon>
        <taxon>Cyprinidae</taxon>
        <taxon>Cyprininae</taxon>
        <taxon>Sinocyclocheilus</taxon>
    </lineage>
</organism>
<dbReference type="InterPro" id="IPR001962">
    <property type="entry name" value="Asn_synthase"/>
</dbReference>
<evidence type="ECO:0000313" key="15">
    <source>
        <dbReference type="Proteomes" id="UP000472262"/>
    </source>
</evidence>
<dbReference type="PANTHER" id="PTHR11772">
    <property type="entry name" value="ASPARAGINE SYNTHETASE"/>
    <property type="match status" value="1"/>
</dbReference>
<evidence type="ECO:0000256" key="10">
    <source>
        <dbReference type="ARBA" id="ARBA00048741"/>
    </source>
</evidence>
<dbReference type="InterPro" id="IPR017932">
    <property type="entry name" value="GATase_2_dom"/>
</dbReference>
<dbReference type="EC" id="6.3.5.4" evidence="2"/>
<dbReference type="SUPFAM" id="SSF56235">
    <property type="entry name" value="N-terminal nucleophile aminohydrolases (Ntn hydrolases)"/>
    <property type="match status" value="1"/>
</dbReference>
<dbReference type="PANTHER" id="PTHR11772:SF23">
    <property type="entry name" value="ASPARAGINE SYNTHETASE [GLUTAMINE-HYDROLYZING]"/>
    <property type="match status" value="1"/>
</dbReference>
<evidence type="ECO:0000256" key="7">
    <source>
        <dbReference type="ARBA" id="ARBA00022840"/>
    </source>
</evidence>
<feature type="binding site" evidence="12">
    <location>
        <position position="222"/>
    </location>
    <ligand>
        <name>ATP</name>
        <dbReference type="ChEBI" id="CHEBI:30616"/>
    </ligand>
</feature>
<protein>
    <recommendedName>
        <fullName evidence="3">Asparagine synthetase [glutamine-hydrolyzing]</fullName>
        <ecNumber evidence="2">6.3.5.4</ecNumber>
    </recommendedName>
    <alternativeName>
        <fullName evidence="9">Glutamine-dependent asparagine synthetase</fullName>
    </alternativeName>
</protein>
<dbReference type="CDD" id="cd01991">
    <property type="entry name" value="Asn_synthase_B_C"/>
    <property type="match status" value="1"/>
</dbReference>
<evidence type="ECO:0000256" key="4">
    <source>
        <dbReference type="ARBA" id="ARBA00022598"/>
    </source>
</evidence>
<dbReference type="FunCoup" id="A0A672KT15">
    <property type="interactions" value="1077"/>
</dbReference>
<evidence type="ECO:0000256" key="12">
    <source>
        <dbReference type="PIRSR" id="PIRSR001589-2"/>
    </source>
</evidence>
<evidence type="ECO:0000256" key="11">
    <source>
        <dbReference type="PIRNR" id="PIRNR001589"/>
    </source>
</evidence>
<dbReference type="GO" id="GO:0005829">
    <property type="term" value="C:cytosol"/>
    <property type="evidence" value="ECO:0007669"/>
    <property type="project" value="TreeGrafter"/>
</dbReference>
<evidence type="ECO:0000313" key="14">
    <source>
        <dbReference type="Ensembl" id="ENSSGRP00000015732.1"/>
    </source>
</evidence>
<dbReference type="OMA" id="GIVCAFD"/>
<dbReference type="Pfam" id="PF13537">
    <property type="entry name" value="GATase_7"/>
    <property type="match status" value="1"/>
</dbReference>
<evidence type="ECO:0000256" key="1">
    <source>
        <dbReference type="ARBA" id="ARBA00005187"/>
    </source>
</evidence>
<dbReference type="UniPathway" id="UPA00134">
    <property type="reaction ID" value="UER00195"/>
</dbReference>
<reference evidence="14" key="1">
    <citation type="submission" date="2025-08" db="UniProtKB">
        <authorList>
            <consortium name="Ensembl"/>
        </authorList>
    </citation>
    <scope>IDENTIFICATION</scope>
</reference>
<reference evidence="14" key="2">
    <citation type="submission" date="2025-09" db="UniProtKB">
        <authorList>
            <consortium name="Ensembl"/>
        </authorList>
    </citation>
    <scope>IDENTIFICATION</scope>
</reference>
<evidence type="ECO:0000256" key="6">
    <source>
        <dbReference type="ARBA" id="ARBA00022741"/>
    </source>
</evidence>
<dbReference type="InterPro" id="IPR029055">
    <property type="entry name" value="Ntn_hydrolases_N"/>
</dbReference>
<name>A0A672KT15_SINGR</name>
<keyword evidence="5" id="KW-0028">Amino-acid biosynthesis</keyword>
<evidence type="ECO:0000256" key="8">
    <source>
        <dbReference type="ARBA" id="ARBA00022888"/>
    </source>
</evidence>
<keyword evidence="6 11" id="KW-0547">Nucleotide-binding</keyword>
<comment type="catalytic activity">
    <reaction evidence="10">
        <text>L-aspartate + L-glutamine + ATP + H2O = L-asparagine + L-glutamate + AMP + diphosphate + H(+)</text>
        <dbReference type="Rhea" id="RHEA:12228"/>
        <dbReference type="ChEBI" id="CHEBI:15377"/>
        <dbReference type="ChEBI" id="CHEBI:15378"/>
        <dbReference type="ChEBI" id="CHEBI:29985"/>
        <dbReference type="ChEBI" id="CHEBI:29991"/>
        <dbReference type="ChEBI" id="CHEBI:30616"/>
        <dbReference type="ChEBI" id="CHEBI:33019"/>
        <dbReference type="ChEBI" id="CHEBI:58048"/>
        <dbReference type="ChEBI" id="CHEBI:58359"/>
        <dbReference type="ChEBI" id="CHEBI:456215"/>
        <dbReference type="EC" id="6.3.5.4"/>
    </reaction>
</comment>
<comment type="pathway">
    <text evidence="1">Amino-acid biosynthesis; L-asparagine biosynthesis; L-asparagine from L-aspartate (L-Gln route): step 1/1.</text>
</comment>
<dbReference type="GO" id="GO:0004066">
    <property type="term" value="F:asparagine synthase (glutamine-hydrolyzing) activity"/>
    <property type="evidence" value="ECO:0007669"/>
    <property type="project" value="UniProtKB-EC"/>
</dbReference>
<proteinExistence type="predicted"/>
<dbReference type="InterPro" id="IPR050795">
    <property type="entry name" value="Asn_Synthetase"/>
</dbReference>
<gene>
    <name evidence="14" type="primary">asns</name>
</gene>
<dbReference type="InParanoid" id="A0A672KT15"/>
<dbReference type="SUPFAM" id="SSF52402">
    <property type="entry name" value="Adenine nucleotide alpha hydrolases-like"/>
    <property type="match status" value="1"/>
</dbReference>
<accession>A0A672KT15</accession>
<evidence type="ECO:0000256" key="5">
    <source>
        <dbReference type="ARBA" id="ARBA00022605"/>
    </source>
</evidence>
<dbReference type="AlphaFoldDB" id="A0A672KT15"/>
<feature type="domain" description="Glutamine amidotransferase type-2" evidence="13">
    <location>
        <begin position="1"/>
        <end position="125"/>
    </location>
</feature>
<dbReference type="InterPro" id="IPR006426">
    <property type="entry name" value="Asn_synth_AEB"/>
</dbReference>
<keyword evidence="7 11" id="KW-0067">ATP-binding</keyword>
<dbReference type="InterPro" id="IPR014729">
    <property type="entry name" value="Rossmann-like_a/b/a_fold"/>
</dbReference>
<dbReference type="GO" id="GO:0005524">
    <property type="term" value="F:ATP binding"/>
    <property type="evidence" value="ECO:0007669"/>
    <property type="project" value="UniProtKB-KW"/>
</dbReference>
<dbReference type="PROSITE" id="PS51278">
    <property type="entry name" value="GATASE_TYPE_2"/>
    <property type="match status" value="1"/>
</dbReference>
<evidence type="ECO:0000256" key="2">
    <source>
        <dbReference type="ARBA" id="ARBA00012737"/>
    </source>
</evidence>
<evidence type="ECO:0000259" key="13">
    <source>
        <dbReference type="PROSITE" id="PS51278"/>
    </source>
</evidence>
<dbReference type="Proteomes" id="UP000472262">
    <property type="component" value="Unassembled WGS sequence"/>
</dbReference>
<evidence type="ECO:0000256" key="9">
    <source>
        <dbReference type="ARBA" id="ARBA00030234"/>
    </source>
</evidence>
<keyword evidence="15" id="KW-1185">Reference proteome</keyword>
<dbReference type="Ensembl" id="ENSSGRT00000017037.1">
    <property type="protein sequence ID" value="ENSSGRP00000015732.1"/>
    <property type="gene ID" value="ENSSGRG00000009704.1"/>
</dbReference>
<keyword evidence="8" id="KW-0061">Asparagine biosynthesis</keyword>
<dbReference type="GO" id="GO:0070981">
    <property type="term" value="P:L-asparagine biosynthetic process"/>
    <property type="evidence" value="ECO:0007669"/>
    <property type="project" value="UniProtKB-UniPathway"/>
</dbReference>
<evidence type="ECO:0000256" key="3">
    <source>
        <dbReference type="ARBA" id="ARBA00021389"/>
    </source>
</evidence>
<dbReference type="PIRSF" id="PIRSF001589">
    <property type="entry name" value="Asn_synthetase_glu-h"/>
    <property type="match status" value="1"/>
</dbReference>
<keyword evidence="4" id="KW-0436">Ligase</keyword>
<feature type="binding site" evidence="12">
    <location>
        <position position="190"/>
    </location>
    <ligand>
        <name>ATP</name>
        <dbReference type="ChEBI" id="CHEBI:30616"/>
    </ligand>
</feature>